<feature type="region of interest" description="Disordered" evidence="1">
    <location>
        <begin position="29"/>
        <end position="90"/>
    </location>
</feature>
<evidence type="ECO:0000313" key="4">
    <source>
        <dbReference type="Proteomes" id="UP000069697"/>
    </source>
</evidence>
<feature type="signal peptide" evidence="2">
    <location>
        <begin position="1"/>
        <end position="29"/>
    </location>
</feature>
<dbReference type="EMBL" id="BCNV01000007">
    <property type="protein sequence ID" value="GAS85069.1"/>
    <property type="molecule type" value="Genomic_DNA"/>
</dbReference>
<reference evidence="3 4" key="1">
    <citation type="journal article" date="2016" name="Genome Announc.">
        <title>Draft Genome Sequence of Paenibacillus amylolyticus Heshi-A3, Isolated from Fermented Rice Bran in a Japanese Fermented Seafood Dish.</title>
        <authorList>
            <person name="Akuzawa S."/>
            <person name="Nagaoka J."/>
            <person name="Kanekatsu M."/>
            <person name="Kubota E."/>
            <person name="Ohtake R."/>
            <person name="Suzuki T."/>
            <person name="Kanesaki Y."/>
        </authorList>
    </citation>
    <scope>NUCLEOTIDE SEQUENCE [LARGE SCALE GENOMIC DNA]</scope>
    <source>
        <strain evidence="3 4">Heshi-A3</strain>
    </source>
</reference>
<dbReference type="AlphaFoldDB" id="A0A117I3A7"/>
<evidence type="ECO:0000256" key="1">
    <source>
        <dbReference type="SAM" id="MobiDB-lite"/>
    </source>
</evidence>
<comment type="caution">
    <text evidence="3">The sequence shown here is derived from an EMBL/GenBank/DDBJ whole genome shotgun (WGS) entry which is preliminary data.</text>
</comment>
<feature type="chain" id="PRO_5007148469" evidence="2">
    <location>
        <begin position="30"/>
        <end position="300"/>
    </location>
</feature>
<dbReference type="RefSeq" id="WP_062837435.1">
    <property type="nucleotide sequence ID" value="NZ_BCNV01000007.1"/>
</dbReference>
<dbReference type="PROSITE" id="PS51257">
    <property type="entry name" value="PROKAR_LIPOPROTEIN"/>
    <property type="match status" value="1"/>
</dbReference>
<feature type="compositionally biased region" description="Low complexity" evidence="1">
    <location>
        <begin position="37"/>
        <end position="62"/>
    </location>
</feature>
<sequence>MNMKWNYTIKTFTVMFGLAAILTACGGAAKETSSSPESASGTEVVSSETSSSNAAVTETAATGSNGSEQTGSATEESSSTDEGKIGKDSTLDELKQQYADKLGYIRIPLNDHPVRRVSEEGSKNINVANYSDAVVDMNAGVPIHSDSQRLIDDAFPFFTTVQAPDESYITWEEATNLERAMVKTLFIAREGLLITEDAMKNKDYSSTSFQDSKDFFRVTAKFESMAPVAQHPRDITLSTLYDKARTSWGKLAAMDPEQDEAAFAEMYKTTRIDANNAMGLLNVLLSTNEEERVEEIYGKE</sequence>
<organism evidence="3 4">
    <name type="scientific">Paenibacillus amylolyticus</name>
    <dbReference type="NCBI Taxonomy" id="1451"/>
    <lineage>
        <taxon>Bacteria</taxon>
        <taxon>Bacillati</taxon>
        <taxon>Bacillota</taxon>
        <taxon>Bacilli</taxon>
        <taxon>Bacillales</taxon>
        <taxon>Paenibacillaceae</taxon>
        <taxon>Paenibacillus</taxon>
    </lineage>
</organism>
<feature type="compositionally biased region" description="Basic and acidic residues" evidence="1">
    <location>
        <begin position="81"/>
        <end position="90"/>
    </location>
</feature>
<feature type="compositionally biased region" description="Polar residues" evidence="1">
    <location>
        <begin position="63"/>
        <end position="77"/>
    </location>
</feature>
<reference evidence="4" key="2">
    <citation type="submission" date="2016-01" db="EMBL/GenBank/DDBJ databases">
        <title>Draft Genome Sequence of Paenibacillus amylolyticus Heshi-A3 that Was Isolated from Fermented Rice Bran with Aging Salted Mackerel, Which Was Named Heshiko as Traditional Fermented Seafood in Japan.</title>
        <authorList>
            <person name="Akuzawa S."/>
            <person name="Nakagawa J."/>
            <person name="Kanekatsu T."/>
            <person name="Kubota E."/>
            <person name="Ohtake R."/>
            <person name="Suzuki T."/>
            <person name="Kanesaki Y."/>
        </authorList>
    </citation>
    <scope>NUCLEOTIDE SEQUENCE [LARGE SCALE GENOMIC DNA]</scope>
    <source>
        <strain evidence="4">Heshi-A3</strain>
    </source>
</reference>
<accession>A0A117I3A7</accession>
<proteinExistence type="predicted"/>
<protein>
    <submittedName>
        <fullName evidence="3">Uncharacterized protein</fullName>
    </submittedName>
</protein>
<dbReference type="Proteomes" id="UP000069697">
    <property type="component" value="Unassembled WGS sequence"/>
</dbReference>
<name>A0A117I3A7_PAEAM</name>
<gene>
    <name evidence="3" type="ORF">PAHA3_5190</name>
</gene>
<evidence type="ECO:0000256" key="2">
    <source>
        <dbReference type="SAM" id="SignalP"/>
    </source>
</evidence>
<evidence type="ECO:0000313" key="3">
    <source>
        <dbReference type="EMBL" id="GAS85069.1"/>
    </source>
</evidence>
<keyword evidence="2" id="KW-0732">Signal</keyword>